<evidence type="ECO:0000313" key="9">
    <source>
        <dbReference type="Proteomes" id="UP001225598"/>
    </source>
</evidence>
<dbReference type="InterPro" id="IPR016039">
    <property type="entry name" value="Thiolase-like"/>
</dbReference>
<accession>A0ABY8VJA7</accession>
<evidence type="ECO:0000313" key="8">
    <source>
        <dbReference type="EMBL" id="WIM67655.1"/>
    </source>
</evidence>
<proteinExistence type="inferred from homology"/>
<dbReference type="GO" id="GO:0003985">
    <property type="term" value="F:acetyl-CoA C-acetyltransferase activity"/>
    <property type="evidence" value="ECO:0007669"/>
    <property type="project" value="UniProtKB-EC"/>
</dbReference>
<evidence type="ECO:0000259" key="6">
    <source>
        <dbReference type="Pfam" id="PF00108"/>
    </source>
</evidence>
<dbReference type="PIRSF" id="PIRSF000429">
    <property type="entry name" value="Ac-CoA_Ac_transf"/>
    <property type="match status" value="1"/>
</dbReference>
<dbReference type="Pfam" id="PF00108">
    <property type="entry name" value="Thiolase_N"/>
    <property type="match status" value="1"/>
</dbReference>
<dbReference type="CDD" id="cd00751">
    <property type="entry name" value="thiolase"/>
    <property type="match status" value="1"/>
</dbReference>
<keyword evidence="3 4" id="KW-0012">Acyltransferase</keyword>
<evidence type="ECO:0000259" key="7">
    <source>
        <dbReference type="Pfam" id="PF02803"/>
    </source>
</evidence>
<evidence type="ECO:0000256" key="3">
    <source>
        <dbReference type="ARBA" id="ARBA00023315"/>
    </source>
</evidence>
<gene>
    <name evidence="8" type="ORF">QP027_11305</name>
</gene>
<name>A0ABY8VJA7_9CORY</name>
<dbReference type="EC" id="2.3.1.9" evidence="8"/>
<evidence type="ECO:0000256" key="4">
    <source>
        <dbReference type="RuleBase" id="RU003557"/>
    </source>
</evidence>
<sequence>MSDTLRNPVIVGGNRTPFAKSGTAYAAASTQQLLTAALDGLVARYGLAGEKIDEVAAGAVMKHSKDFNLTRESVLGTALDPHTPAVDLTQACATSLEAVIYLSNKIRLGQATTAIAGGVDSTSDAPIAVSEGLRKVLLQLSRERTTQGKFKALAKLRPQHLVPSPPSSGEPRTGKSMGASQAVTTEAWGISREAQDEVAYNSHQRLAKAWDSGFFDDLVTPFNGLTRDNVLRPETTLEKLASLKPVFGNTMTAGNSTALTDGAATVLLAEEDTARARGWQPLARFVDAQVAAVDFVEGNPRTDGLLMAPAYAIPELLERNGLTPQDFEIFEFHEAFAGTVLSHLKALEAQGITIPTERINPDGSSLAAGHPFAATGARIVASLAKRLHEKGPGTRGMVSICAAGGQGVVAILEAVS</sequence>
<dbReference type="InterPro" id="IPR050521">
    <property type="entry name" value="3-ketoacyl-CoA_Thiolase"/>
</dbReference>
<keyword evidence="9" id="KW-1185">Reference proteome</keyword>
<protein>
    <submittedName>
        <fullName evidence="8">Acetyl-CoA C-acetyltransferase</fullName>
        <ecNumber evidence="8">2.3.1.9</ecNumber>
    </submittedName>
</protein>
<dbReference type="PROSITE" id="PS00098">
    <property type="entry name" value="THIOLASE_1"/>
    <property type="match status" value="1"/>
</dbReference>
<keyword evidence="2 4" id="KW-0808">Transferase</keyword>
<evidence type="ECO:0000256" key="1">
    <source>
        <dbReference type="ARBA" id="ARBA00010982"/>
    </source>
</evidence>
<dbReference type="Gene3D" id="3.40.47.10">
    <property type="match status" value="1"/>
</dbReference>
<dbReference type="PANTHER" id="PTHR42689:SF1">
    <property type="entry name" value="ACETYL-COA ACYLTRANSFERASE FADA2 (3-KETOACYL-COA THIOLASE) (BETA-KETOTHIOLASE)-RELATED"/>
    <property type="match status" value="1"/>
</dbReference>
<feature type="domain" description="Thiolase C-terminal" evidence="7">
    <location>
        <begin position="288"/>
        <end position="413"/>
    </location>
</feature>
<dbReference type="RefSeq" id="WP_284824903.1">
    <property type="nucleotide sequence ID" value="NZ_CP126969.1"/>
</dbReference>
<dbReference type="PANTHER" id="PTHR42689">
    <property type="entry name" value="ACETYL-COA ACYLTRANSFERASE FADA2 (3-KETOACYL-COA THIOLASE) (BETA-KETOTHIOLASE)-RELATED"/>
    <property type="match status" value="1"/>
</dbReference>
<dbReference type="Proteomes" id="UP001225598">
    <property type="component" value="Chromosome"/>
</dbReference>
<dbReference type="InterPro" id="IPR020615">
    <property type="entry name" value="Thiolase_acyl_enz_int_AS"/>
</dbReference>
<dbReference type="NCBIfam" id="NF006740">
    <property type="entry name" value="PRK09268.1"/>
    <property type="match status" value="1"/>
</dbReference>
<dbReference type="InterPro" id="IPR020616">
    <property type="entry name" value="Thiolase_N"/>
</dbReference>
<dbReference type="NCBIfam" id="TIGR01930">
    <property type="entry name" value="AcCoA-C-Actrans"/>
    <property type="match status" value="1"/>
</dbReference>
<organism evidence="8 9">
    <name type="scientific">Corynebacterium breve</name>
    <dbReference type="NCBI Taxonomy" id="3049799"/>
    <lineage>
        <taxon>Bacteria</taxon>
        <taxon>Bacillati</taxon>
        <taxon>Actinomycetota</taxon>
        <taxon>Actinomycetes</taxon>
        <taxon>Mycobacteriales</taxon>
        <taxon>Corynebacteriaceae</taxon>
        <taxon>Corynebacterium</taxon>
    </lineage>
</organism>
<reference evidence="8 9" key="1">
    <citation type="submission" date="2023-05" db="EMBL/GenBank/DDBJ databases">
        <title>Corynebacterium suedekumii sp. nov. and Corynebacterium breve sp. nov. isolated from raw cow's milk.</title>
        <authorList>
            <person name="Baer M.K."/>
            <person name="Mehl L."/>
            <person name="Hellmuth R."/>
            <person name="Marke G."/>
            <person name="Lipski A."/>
        </authorList>
    </citation>
    <scope>NUCLEOTIDE SEQUENCE [LARGE SCALE GENOMIC DNA]</scope>
    <source>
        <strain evidence="8 9">R4</strain>
    </source>
</reference>
<dbReference type="Pfam" id="PF02803">
    <property type="entry name" value="Thiolase_C"/>
    <property type="match status" value="1"/>
</dbReference>
<feature type="region of interest" description="Disordered" evidence="5">
    <location>
        <begin position="158"/>
        <end position="183"/>
    </location>
</feature>
<evidence type="ECO:0000256" key="5">
    <source>
        <dbReference type="SAM" id="MobiDB-lite"/>
    </source>
</evidence>
<evidence type="ECO:0000256" key="2">
    <source>
        <dbReference type="ARBA" id="ARBA00022679"/>
    </source>
</evidence>
<feature type="domain" description="Thiolase N-terminal" evidence="6">
    <location>
        <begin position="9"/>
        <end position="272"/>
    </location>
</feature>
<dbReference type="EMBL" id="CP126969">
    <property type="protein sequence ID" value="WIM67655.1"/>
    <property type="molecule type" value="Genomic_DNA"/>
</dbReference>
<dbReference type="InterPro" id="IPR002155">
    <property type="entry name" value="Thiolase"/>
</dbReference>
<dbReference type="InterPro" id="IPR020617">
    <property type="entry name" value="Thiolase_C"/>
</dbReference>
<dbReference type="SUPFAM" id="SSF53901">
    <property type="entry name" value="Thiolase-like"/>
    <property type="match status" value="2"/>
</dbReference>
<comment type="similarity">
    <text evidence="1 4">Belongs to the thiolase-like superfamily. Thiolase family.</text>
</comment>